<dbReference type="InterPro" id="IPR038441">
    <property type="entry name" value="THAP_Znf_sf"/>
</dbReference>
<dbReference type="InterPro" id="IPR006612">
    <property type="entry name" value="THAP_Znf"/>
</dbReference>
<keyword evidence="9" id="KW-1185">Reference proteome</keyword>
<feature type="domain" description="THAP-type" evidence="7">
    <location>
        <begin position="1"/>
        <end position="85"/>
    </location>
</feature>
<keyword evidence="4 5" id="KW-0238">DNA-binding</keyword>
<evidence type="ECO:0000259" key="7">
    <source>
        <dbReference type="PROSITE" id="PS50950"/>
    </source>
</evidence>
<evidence type="ECO:0000256" key="4">
    <source>
        <dbReference type="ARBA" id="ARBA00023125"/>
    </source>
</evidence>
<evidence type="ECO:0000256" key="1">
    <source>
        <dbReference type="ARBA" id="ARBA00022723"/>
    </source>
</evidence>
<dbReference type="PROSITE" id="PS50950">
    <property type="entry name" value="ZF_THAP"/>
    <property type="match status" value="1"/>
</dbReference>
<protein>
    <recommendedName>
        <fullName evidence="7">THAP-type domain-containing protein</fullName>
    </recommendedName>
</protein>
<dbReference type="InParanoid" id="A0A5N4APN2"/>
<name>A0A5N4APN2_PHOPY</name>
<dbReference type="Pfam" id="PF05485">
    <property type="entry name" value="THAP"/>
    <property type="match status" value="1"/>
</dbReference>
<accession>A0A5N4APN2</accession>
<evidence type="ECO:0000256" key="5">
    <source>
        <dbReference type="PROSITE-ProRule" id="PRU00309"/>
    </source>
</evidence>
<dbReference type="SMART" id="SM00692">
    <property type="entry name" value="DM3"/>
    <property type="match status" value="1"/>
</dbReference>
<evidence type="ECO:0000256" key="3">
    <source>
        <dbReference type="ARBA" id="ARBA00022833"/>
    </source>
</evidence>
<dbReference type="GO" id="GO:0003677">
    <property type="term" value="F:DNA binding"/>
    <property type="evidence" value="ECO:0007669"/>
    <property type="project" value="UniProtKB-UniRule"/>
</dbReference>
<comment type="caution">
    <text evidence="8">The sequence shown here is derived from an EMBL/GenBank/DDBJ whole genome shotgun (WGS) entry which is preliminary data.</text>
</comment>
<dbReference type="AlphaFoldDB" id="A0A5N4APN2"/>
<evidence type="ECO:0000256" key="6">
    <source>
        <dbReference type="SAM" id="Coils"/>
    </source>
</evidence>
<feature type="coiled-coil region" evidence="6">
    <location>
        <begin position="183"/>
        <end position="210"/>
    </location>
</feature>
<dbReference type="Pfam" id="PF21787">
    <property type="entry name" value="TNP-like_RNaseH_N"/>
    <property type="match status" value="1"/>
</dbReference>
<proteinExistence type="predicted"/>
<dbReference type="SUPFAM" id="SSF57716">
    <property type="entry name" value="Glucocorticoid receptor-like (DNA-binding domain)"/>
    <property type="match status" value="1"/>
</dbReference>
<organism evidence="8 9">
    <name type="scientific">Photinus pyralis</name>
    <name type="common">Common eastern firefly</name>
    <name type="synonym">Lampyris pyralis</name>
    <dbReference type="NCBI Taxonomy" id="7054"/>
    <lineage>
        <taxon>Eukaryota</taxon>
        <taxon>Metazoa</taxon>
        <taxon>Ecdysozoa</taxon>
        <taxon>Arthropoda</taxon>
        <taxon>Hexapoda</taxon>
        <taxon>Insecta</taxon>
        <taxon>Pterygota</taxon>
        <taxon>Neoptera</taxon>
        <taxon>Endopterygota</taxon>
        <taxon>Coleoptera</taxon>
        <taxon>Polyphaga</taxon>
        <taxon>Elateriformia</taxon>
        <taxon>Elateroidea</taxon>
        <taxon>Lampyridae</taxon>
        <taxon>Lampyrinae</taxon>
        <taxon>Photinus</taxon>
    </lineage>
</organism>
<keyword evidence="3" id="KW-0862">Zinc</keyword>
<dbReference type="Proteomes" id="UP000327044">
    <property type="component" value="Unassembled WGS sequence"/>
</dbReference>
<keyword evidence="6" id="KW-0175">Coiled coil</keyword>
<evidence type="ECO:0000313" key="8">
    <source>
        <dbReference type="EMBL" id="KAB0799261.1"/>
    </source>
</evidence>
<dbReference type="Pfam" id="PF12017">
    <property type="entry name" value="Tnp_P_element"/>
    <property type="match status" value="1"/>
</dbReference>
<dbReference type="PANTHER" id="PTHR47577:SF2">
    <property type="entry name" value="THAP DOMAIN CONTAINING 9"/>
    <property type="match status" value="1"/>
</dbReference>
<reference evidence="8 9" key="1">
    <citation type="journal article" date="2018" name="Elife">
        <title>Firefly genomes illuminate parallel origins of bioluminescence in beetles.</title>
        <authorList>
            <person name="Fallon T.R."/>
            <person name="Lower S.E."/>
            <person name="Chang C.H."/>
            <person name="Bessho-Uehara M."/>
            <person name="Martin G.J."/>
            <person name="Bewick A.J."/>
            <person name="Behringer M."/>
            <person name="Debat H.J."/>
            <person name="Wong I."/>
            <person name="Day J.C."/>
            <person name="Suvorov A."/>
            <person name="Silva C.J."/>
            <person name="Stanger-Hall K.F."/>
            <person name="Hall D.W."/>
            <person name="Schmitz R.J."/>
            <person name="Nelson D.R."/>
            <person name="Lewis S.M."/>
            <person name="Shigenobu S."/>
            <person name="Bybee S.M."/>
            <person name="Larracuente A.M."/>
            <person name="Oba Y."/>
            <person name="Weng J.K."/>
        </authorList>
    </citation>
    <scope>NUCLEOTIDE SEQUENCE [LARGE SCALE GENOMIC DNA]</scope>
    <source>
        <strain evidence="8">1611_PpyrPB1</strain>
        <tissue evidence="8">Whole body</tissue>
    </source>
</reference>
<dbReference type="Gene3D" id="6.20.210.20">
    <property type="entry name" value="THAP domain"/>
    <property type="match status" value="1"/>
</dbReference>
<keyword evidence="1" id="KW-0479">Metal-binding</keyword>
<keyword evidence="2 5" id="KW-0863">Zinc-finger</keyword>
<dbReference type="InterPro" id="IPR048367">
    <property type="entry name" value="TNP-like_RNaseH_C"/>
</dbReference>
<gene>
    <name evidence="8" type="ORF">PPYR_07141</name>
</gene>
<evidence type="ECO:0000256" key="2">
    <source>
        <dbReference type="ARBA" id="ARBA00022771"/>
    </source>
</evidence>
<dbReference type="InterPro" id="IPR048366">
    <property type="entry name" value="TNP-like_GBD"/>
</dbReference>
<dbReference type="Pfam" id="PF21789">
    <property type="entry name" value="TNP-like_RNaseH_C"/>
    <property type="match status" value="1"/>
</dbReference>
<dbReference type="PANTHER" id="PTHR47577">
    <property type="entry name" value="THAP DOMAIN-CONTAINING PROTEIN 6"/>
    <property type="match status" value="1"/>
</dbReference>
<dbReference type="EMBL" id="VVIM01000005">
    <property type="protein sequence ID" value="KAB0799261.1"/>
    <property type="molecule type" value="Genomic_DNA"/>
</dbReference>
<dbReference type="SMART" id="SM00980">
    <property type="entry name" value="THAP"/>
    <property type="match status" value="1"/>
</dbReference>
<dbReference type="Pfam" id="PF21788">
    <property type="entry name" value="TNP-like_GBD"/>
    <property type="match status" value="1"/>
</dbReference>
<dbReference type="GO" id="GO:0008270">
    <property type="term" value="F:zinc ion binding"/>
    <property type="evidence" value="ECO:0007669"/>
    <property type="project" value="UniProtKB-KW"/>
</dbReference>
<dbReference type="InterPro" id="IPR048365">
    <property type="entry name" value="TNP-like_RNaseH_N"/>
</dbReference>
<sequence>MVIYCCVPTCKVRSGQGIKMHRFPKDPHLQTQWLNAISSSLLHQKDRTFIYKTYRVCHNHFDESSIIPCGRRGSNLKYDAVPVLNVGICRQRERQDMEEAECSTSVSTPQCESPTLPTEFTSSFPVCIPISVEAGNTSHTSLRKCSFQSSRKGLRQKMNILKTGKLRHSKDVPIEAQQIYRVAQNIRKTAKRLDRELATTKRRLKEAQNVLLSEDFLKLKLNETSAIFFMGQLKNQAISPKGRRYTLADKTFALAVMKQSPKGYKFLQLIFALPSRKTLLNLLHKVPFKAGVNVHIFDHLKLTAEKMDPRNRYCIIIFDEIALEPSIQYNTGADSFDGFQDNGTESTKVPIIADKGMVFMARGIFKKWKQPLSFYFNKGGMKSDMIAHTLKTNIIAAQSAGLEVIGTVCDQGAPNRSAINLLYSETNRIFKSRDQENRLFGFLVNDKEIVPLYDPPHLLKCMRNLLFDHDIEYEIKGKTMTAKWEHIANLVSLDQVEEDTDYRMLHKITNLHIQNRKKMKVAYAAQIFSKRVASLLRGLARLSPHNIPTNATETAELVLFMDKCFDSVNGSKYVQENRLRCAVSKDSPHFDFWLEALKVFESMRCLRSNGSKYKPPTIHNWVHTLKGFRYLWKKFQKEGVTYLSCRNINQDPLENFFGAIRSHGIRNINPTCQSFTYSFRTLLLNNLTSVHSPSANCEKDDSSVLDSFKSLISVPQQTSDVHFEVPDVNLSSELSDQSLQRTATSTYVAGSVVRSIIKQINNCVLCKKQLVGSLNELSLKERFIIQEYQIENRRPLTTPSIMFNTLFQTAIHILTEILPQVCHKQNIKCVLKVILKQNLSFTCICQEHDLFDIICEKISLFHSLTWAKNINKMLKGRSENVLTKDPIKIQAMNIYEINKKIKKRVADLKHLEIST</sequence>
<dbReference type="InterPro" id="IPR021896">
    <property type="entry name" value="THAP9-like_HTH"/>
</dbReference>
<evidence type="ECO:0000313" key="9">
    <source>
        <dbReference type="Proteomes" id="UP000327044"/>
    </source>
</evidence>